<gene>
    <name evidence="10" type="ORF">OMM_00793</name>
</gene>
<dbReference type="InterPro" id="IPR034466">
    <property type="entry name" value="Methyltransferase_Class_B"/>
</dbReference>
<dbReference type="SUPFAM" id="SSF52242">
    <property type="entry name" value="Cobalamin (vitamin B12)-binding domain"/>
    <property type="match status" value="1"/>
</dbReference>
<dbReference type="PROSITE" id="PS51332">
    <property type="entry name" value="B12_BINDING"/>
    <property type="match status" value="1"/>
</dbReference>
<dbReference type="InterPro" id="IPR058240">
    <property type="entry name" value="rSAM_sf"/>
</dbReference>
<keyword evidence="5" id="KW-0479">Metal-binding</keyword>
<keyword evidence="3" id="KW-0808">Transferase</keyword>
<evidence type="ECO:0000259" key="9">
    <source>
        <dbReference type="PROSITE" id="PS51918"/>
    </source>
</evidence>
<accession>A0A1V1PFR3</accession>
<dbReference type="SFLD" id="SFLDG01123">
    <property type="entry name" value="methyltransferase_(Class_B)"/>
    <property type="match status" value="1"/>
</dbReference>
<dbReference type="Proteomes" id="UP000189670">
    <property type="component" value="Unassembled WGS sequence"/>
</dbReference>
<dbReference type="CDD" id="cd02068">
    <property type="entry name" value="radical_SAM_B12_BD"/>
    <property type="match status" value="1"/>
</dbReference>
<evidence type="ECO:0000256" key="2">
    <source>
        <dbReference type="ARBA" id="ARBA00022603"/>
    </source>
</evidence>
<dbReference type="Gene3D" id="3.40.50.280">
    <property type="entry name" value="Cobalamin-binding domain"/>
    <property type="match status" value="1"/>
</dbReference>
<dbReference type="PANTHER" id="PTHR43409:SF7">
    <property type="entry name" value="BLL1977 PROTEIN"/>
    <property type="match status" value="1"/>
</dbReference>
<dbReference type="InterPro" id="IPR051198">
    <property type="entry name" value="BchE-like"/>
</dbReference>
<evidence type="ECO:0000256" key="6">
    <source>
        <dbReference type="ARBA" id="ARBA00023004"/>
    </source>
</evidence>
<dbReference type="GO" id="GO:0046872">
    <property type="term" value="F:metal ion binding"/>
    <property type="evidence" value="ECO:0007669"/>
    <property type="project" value="UniProtKB-KW"/>
</dbReference>
<dbReference type="GO" id="GO:0031419">
    <property type="term" value="F:cobalamin binding"/>
    <property type="evidence" value="ECO:0007669"/>
    <property type="project" value="InterPro"/>
</dbReference>
<feature type="domain" description="Radical SAM core" evidence="9">
    <location>
        <begin position="202"/>
        <end position="430"/>
    </location>
</feature>
<dbReference type="GO" id="GO:0051539">
    <property type="term" value="F:4 iron, 4 sulfur cluster binding"/>
    <property type="evidence" value="ECO:0007669"/>
    <property type="project" value="UniProtKB-KW"/>
</dbReference>
<evidence type="ECO:0000256" key="4">
    <source>
        <dbReference type="ARBA" id="ARBA00022691"/>
    </source>
</evidence>
<dbReference type="Gene3D" id="3.80.30.20">
    <property type="entry name" value="tm_1862 like domain"/>
    <property type="match status" value="1"/>
</dbReference>
<keyword evidence="4" id="KW-0949">S-adenosyl-L-methionine</keyword>
<reference evidence="11" key="1">
    <citation type="submission" date="2012-11" db="EMBL/GenBank/DDBJ databases">
        <authorList>
            <person name="Lucero-Rivera Y.E."/>
            <person name="Tovar-Ramirez D."/>
        </authorList>
    </citation>
    <scope>NUCLEOTIDE SEQUENCE [LARGE SCALE GENOMIC DNA]</scope>
    <source>
        <strain evidence="11">Araruama</strain>
    </source>
</reference>
<dbReference type="InterPro" id="IPR023404">
    <property type="entry name" value="rSAM_horseshoe"/>
</dbReference>
<dbReference type="InterPro" id="IPR007197">
    <property type="entry name" value="rSAM"/>
</dbReference>
<evidence type="ECO:0000256" key="5">
    <source>
        <dbReference type="ARBA" id="ARBA00022723"/>
    </source>
</evidence>
<name>A0A1V1PFR3_9BACT</name>
<dbReference type="InterPro" id="IPR036724">
    <property type="entry name" value="Cobalamin-bd_sf"/>
</dbReference>
<dbReference type="SUPFAM" id="SSF102114">
    <property type="entry name" value="Radical SAM enzymes"/>
    <property type="match status" value="1"/>
</dbReference>
<dbReference type="Pfam" id="PF04055">
    <property type="entry name" value="Radical_SAM"/>
    <property type="match status" value="1"/>
</dbReference>
<evidence type="ECO:0000256" key="7">
    <source>
        <dbReference type="ARBA" id="ARBA00023014"/>
    </source>
</evidence>
<feature type="domain" description="B12-binding" evidence="8">
    <location>
        <begin position="17"/>
        <end position="152"/>
    </location>
</feature>
<evidence type="ECO:0000259" key="8">
    <source>
        <dbReference type="PROSITE" id="PS51332"/>
    </source>
</evidence>
<protein>
    <submittedName>
        <fullName evidence="10">Radical SAM domain protein</fullName>
    </submittedName>
</protein>
<comment type="cofactor">
    <cofactor evidence="1">
        <name>[4Fe-4S] cluster</name>
        <dbReference type="ChEBI" id="CHEBI:49883"/>
    </cofactor>
</comment>
<proteinExistence type="predicted"/>
<evidence type="ECO:0000256" key="3">
    <source>
        <dbReference type="ARBA" id="ARBA00022679"/>
    </source>
</evidence>
<dbReference type="GO" id="GO:0003824">
    <property type="term" value="F:catalytic activity"/>
    <property type="evidence" value="ECO:0007669"/>
    <property type="project" value="InterPro"/>
</dbReference>
<comment type="caution">
    <text evidence="10">The sequence shown here is derived from an EMBL/GenBank/DDBJ whole genome shotgun (WGS) entry which is preliminary data.</text>
</comment>
<dbReference type="PROSITE" id="PS51918">
    <property type="entry name" value="RADICAL_SAM"/>
    <property type="match status" value="1"/>
</dbReference>
<evidence type="ECO:0000256" key="1">
    <source>
        <dbReference type="ARBA" id="ARBA00001966"/>
    </source>
</evidence>
<keyword evidence="7" id="KW-0411">Iron-sulfur</keyword>
<dbReference type="PANTHER" id="PTHR43409">
    <property type="entry name" value="ANAEROBIC MAGNESIUM-PROTOPORPHYRIN IX MONOMETHYL ESTER CYCLASE-RELATED"/>
    <property type="match status" value="1"/>
</dbReference>
<dbReference type="InterPro" id="IPR006638">
    <property type="entry name" value="Elp3/MiaA/NifB-like_rSAM"/>
</dbReference>
<dbReference type="AlphaFoldDB" id="A0A1V1PFR3"/>
<organism evidence="10 11">
    <name type="scientific">Candidatus Magnetoglobus multicellularis str. Araruama</name>
    <dbReference type="NCBI Taxonomy" id="890399"/>
    <lineage>
        <taxon>Bacteria</taxon>
        <taxon>Pseudomonadati</taxon>
        <taxon>Thermodesulfobacteriota</taxon>
        <taxon>Desulfobacteria</taxon>
        <taxon>Desulfobacterales</taxon>
        <taxon>Desulfobacteraceae</taxon>
        <taxon>Candidatus Magnetoglobus</taxon>
    </lineage>
</organism>
<dbReference type="SMART" id="SM00729">
    <property type="entry name" value="Elp3"/>
    <property type="match status" value="1"/>
</dbReference>
<keyword evidence="6" id="KW-0408">Iron</keyword>
<dbReference type="SFLD" id="SFLDG01082">
    <property type="entry name" value="B12-binding_domain_containing"/>
    <property type="match status" value="1"/>
</dbReference>
<dbReference type="CDD" id="cd01335">
    <property type="entry name" value="Radical_SAM"/>
    <property type="match status" value="1"/>
</dbReference>
<evidence type="ECO:0000313" key="11">
    <source>
        <dbReference type="Proteomes" id="UP000189670"/>
    </source>
</evidence>
<dbReference type="Pfam" id="PF02310">
    <property type="entry name" value="B12-binding"/>
    <property type="match status" value="1"/>
</dbReference>
<dbReference type="SFLD" id="SFLDS00029">
    <property type="entry name" value="Radical_SAM"/>
    <property type="match status" value="1"/>
</dbReference>
<sequence>MKILLIDIPFGSHDIGGIRNRFSGVENKIPSLGLAYIASVAELEGHEVRVLDCNVPSSTHSGWAKIQAEGNYFRPDVVGMTITTPSVNNALKTVRIMREINPNIVSIAGGSHPTIMPEQITSFDLFNFIVLGEGEQTFTSLLQYIDGNYTELQSISGIAYKKDNRLYVTKKRKMIKNLDSIPLPARHLFPPLKFYQPTPASYRKLPLAHIMTSRGCPSRCNFCDRSVFGEIYRRRSVDNIMMEIEDVVKNHNAREIRFFDDTFTLKRERLVKICSEIKKFRPKIPWTCLTKVNCVDLDMLKMMYDAGCWQVLYGLESGDDNILKTLGKKNTVKQNIQAVQWAREAGLRVRADFLVGTPSETVESLFKTLDFAKKLDIDFAHFNKFIPFPGTSFYRQLVTEGYQFNFSKSSTLDHDAIVYLPPAIPEHKYREFLDFAYKKFYLRAGYLFKRLFAIRTLTELKGNLQGAIAMKSI</sequence>
<dbReference type="GO" id="GO:0005829">
    <property type="term" value="C:cytosol"/>
    <property type="evidence" value="ECO:0007669"/>
    <property type="project" value="TreeGrafter"/>
</dbReference>
<dbReference type="InterPro" id="IPR006158">
    <property type="entry name" value="Cobalamin-bd"/>
</dbReference>
<evidence type="ECO:0000313" key="10">
    <source>
        <dbReference type="EMBL" id="ETR73640.1"/>
    </source>
</evidence>
<keyword evidence="2" id="KW-0489">Methyltransferase</keyword>
<dbReference type="EMBL" id="ATBP01000046">
    <property type="protein sequence ID" value="ETR73640.1"/>
    <property type="molecule type" value="Genomic_DNA"/>
</dbReference>